<sequence>MSFARGERVHFDFDTGGIERTGPEQDETPESTSTPFVGDILERAPSAANPPSAPTFKAQANTTGFPAHKKRTSRVSAFKQQRAAKIESPSQNGRPNIGTSNGVKSAQDEEKRQIDEENRQRIASMSAEEIEEERNELMSQLPASLIQKLLARANINQGSNERDFDDLETPASAAPPQVDSVKNESKTPTTKKVTFDDSPAKTSAPVHEPLTSASSPTTTPLPDTNNTHDVQNLENLPSSIHFPTPAQPPDLDPNSNTFLTDLHEKYFPNLPYDPASVSWMRPIDSSDTTSPYHPSQTALNASELRFDFNGALLAPSHAREIDVTKGLHHHADAPEAAGYTLPELARLSRSAVAAQRCMAYQTLGRILYRLGKGEFGEEHGKYKAERAPVQVVKNPNVQDEEDSDGDEEDVGSAISRGLWTCIEEDRVIETLTEEASREKGHLTAKTYAQEALWNWRRGGGRKRQAV</sequence>
<dbReference type="Pfam" id="PF08621">
    <property type="entry name" value="RPAP1_N"/>
    <property type="match status" value="1"/>
</dbReference>
<feature type="compositionally biased region" description="Basic and acidic residues" evidence="2">
    <location>
        <begin position="106"/>
        <end position="120"/>
    </location>
</feature>
<reference evidence="5" key="1">
    <citation type="journal article" date="2020" name="Stud. Mycol.">
        <title>101 Dothideomycetes genomes: a test case for predicting lifestyles and emergence of pathogens.</title>
        <authorList>
            <person name="Haridas S."/>
            <person name="Albert R."/>
            <person name="Binder M."/>
            <person name="Bloem J."/>
            <person name="Labutti K."/>
            <person name="Salamov A."/>
            <person name="Andreopoulos B."/>
            <person name="Baker S."/>
            <person name="Barry K."/>
            <person name="Bills G."/>
            <person name="Bluhm B."/>
            <person name="Cannon C."/>
            <person name="Castanera R."/>
            <person name="Culley D."/>
            <person name="Daum C."/>
            <person name="Ezra D."/>
            <person name="Gonzalez J."/>
            <person name="Henrissat B."/>
            <person name="Kuo A."/>
            <person name="Liang C."/>
            <person name="Lipzen A."/>
            <person name="Lutzoni F."/>
            <person name="Magnuson J."/>
            <person name="Mondo S."/>
            <person name="Nolan M."/>
            <person name="Ohm R."/>
            <person name="Pangilinan J."/>
            <person name="Park H.-J."/>
            <person name="Ramirez L."/>
            <person name="Alfaro M."/>
            <person name="Sun H."/>
            <person name="Tritt A."/>
            <person name="Yoshinaga Y."/>
            <person name="Zwiers L.-H."/>
            <person name="Turgeon B."/>
            <person name="Goodwin S."/>
            <person name="Spatafora J."/>
            <person name="Crous P."/>
            <person name="Grigoriev I."/>
        </authorList>
    </citation>
    <scope>NUCLEOTIDE SEQUENCE</scope>
    <source>
        <strain evidence="5">CBS 279.74</strain>
    </source>
</reference>
<feature type="compositionally biased region" description="Polar residues" evidence="2">
    <location>
        <begin position="228"/>
        <end position="238"/>
    </location>
</feature>
<dbReference type="OrthoDB" id="348201at2759"/>
<feature type="domain" description="RPAP1 C-terminal" evidence="3">
    <location>
        <begin position="303"/>
        <end position="370"/>
    </location>
</feature>
<feature type="compositionally biased region" description="Basic and acidic residues" evidence="2">
    <location>
        <begin position="1"/>
        <end position="13"/>
    </location>
</feature>
<evidence type="ECO:0000256" key="2">
    <source>
        <dbReference type="SAM" id="MobiDB-lite"/>
    </source>
</evidence>
<dbReference type="Proteomes" id="UP000799428">
    <property type="component" value="Unassembled WGS sequence"/>
</dbReference>
<evidence type="ECO:0008006" key="7">
    <source>
        <dbReference type="Google" id="ProtNLM"/>
    </source>
</evidence>
<dbReference type="PANTHER" id="PTHR21483:SF18">
    <property type="entry name" value="RNA POLYMERASE II-ASSOCIATED PROTEIN 1"/>
    <property type="match status" value="1"/>
</dbReference>
<dbReference type="InterPro" id="IPR013929">
    <property type="entry name" value="RPAP1_C"/>
</dbReference>
<dbReference type="GO" id="GO:0006366">
    <property type="term" value="P:transcription by RNA polymerase II"/>
    <property type="evidence" value="ECO:0007669"/>
    <property type="project" value="InterPro"/>
</dbReference>
<comment type="similarity">
    <text evidence="1">Belongs to the RPAP1 family.</text>
</comment>
<proteinExistence type="inferred from homology"/>
<dbReference type="Pfam" id="PF08620">
    <property type="entry name" value="RPAP1_C"/>
    <property type="match status" value="1"/>
</dbReference>
<evidence type="ECO:0000259" key="4">
    <source>
        <dbReference type="Pfam" id="PF08621"/>
    </source>
</evidence>
<gene>
    <name evidence="5" type="ORF">K504DRAFT_458861</name>
</gene>
<evidence type="ECO:0000256" key="1">
    <source>
        <dbReference type="ARBA" id="ARBA00009953"/>
    </source>
</evidence>
<keyword evidence="6" id="KW-1185">Reference proteome</keyword>
<evidence type="ECO:0000313" key="6">
    <source>
        <dbReference type="Proteomes" id="UP000799428"/>
    </source>
</evidence>
<dbReference type="EMBL" id="MU005774">
    <property type="protein sequence ID" value="KAF2707417.1"/>
    <property type="molecule type" value="Genomic_DNA"/>
</dbReference>
<name>A0A6G1K4W6_9PLEO</name>
<protein>
    <recommendedName>
        <fullName evidence="7">Transcription factor Rba50</fullName>
    </recommendedName>
</protein>
<feature type="compositionally biased region" description="Polar residues" evidence="2">
    <location>
        <begin position="88"/>
        <end position="104"/>
    </location>
</feature>
<dbReference type="InterPro" id="IPR013930">
    <property type="entry name" value="RPAP1_N"/>
</dbReference>
<evidence type="ECO:0000259" key="3">
    <source>
        <dbReference type="Pfam" id="PF08620"/>
    </source>
</evidence>
<dbReference type="InterPro" id="IPR039913">
    <property type="entry name" value="RPAP1/Rba50"/>
</dbReference>
<accession>A0A6G1K4W6</accession>
<feature type="region of interest" description="Disordered" evidence="2">
    <location>
        <begin position="1"/>
        <end position="135"/>
    </location>
</feature>
<evidence type="ECO:0000313" key="5">
    <source>
        <dbReference type="EMBL" id="KAF2707417.1"/>
    </source>
</evidence>
<organism evidence="5 6">
    <name type="scientific">Pleomassaria siparia CBS 279.74</name>
    <dbReference type="NCBI Taxonomy" id="1314801"/>
    <lineage>
        <taxon>Eukaryota</taxon>
        <taxon>Fungi</taxon>
        <taxon>Dikarya</taxon>
        <taxon>Ascomycota</taxon>
        <taxon>Pezizomycotina</taxon>
        <taxon>Dothideomycetes</taxon>
        <taxon>Pleosporomycetidae</taxon>
        <taxon>Pleosporales</taxon>
        <taxon>Pleomassariaceae</taxon>
        <taxon>Pleomassaria</taxon>
    </lineage>
</organism>
<feature type="domain" description="RPAP1 N-terminal" evidence="4">
    <location>
        <begin position="112"/>
        <end position="156"/>
    </location>
</feature>
<feature type="compositionally biased region" description="Low complexity" evidence="2">
    <location>
        <begin position="209"/>
        <end position="227"/>
    </location>
</feature>
<feature type="region of interest" description="Disordered" evidence="2">
    <location>
        <begin position="157"/>
        <end position="255"/>
    </location>
</feature>
<dbReference type="AlphaFoldDB" id="A0A6G1K4W6"/>
<dbReference type="PANTHER" id="PTHR21483">
    <property type="entry name" value="RNA POLYMERASE II-ASSOCIATED PROTEIN 1"/>
    <property type="match status" value="1"/>
</dbReference>